<gene>
    <name evidence="12" type="ORF">G4223_00920</name>
</gene>
<dbReference type="EC" id="2.7.13.3" evidence="3"/>
<evidence type="ECO:0000256" key="7">
    <source>
        <dbReference type="ARBA" id="ARBA00022777"/>
    </source>
</evidence>
<evidence type="ECO:0000313" key="12">
    <source>
        <dbReference type="EMBL" id="NFV78677.1"/>
    </source>
</evidence>
<dbReference type="SMART" id="SM00388">
    <property type="entry name" value="HisKA"/>
    <property type="match status" value="1"/>
</dbReference>
<dbReference type="EMBL" id="JAAIYP010000004">
    <property type="protein sequence ID" value="NFV78677.1"/>
    <property type="molecule type" value="Genomic_DNA"/>
</dbReference>
<keyword evidence="9" id="KW-0472">Membrane</keyword>
<keyword evidence="6" id="KW-0812">Transmembrane</keyword>
<dbReference type="Gene3D" id="1.10.287.130">
    <property type="match status" value="1"/>
</dbReference>
<dbReference type="Pfam" id="PF00512">
    <property type="entry name" value="HisKA"/>
    <property type="match status" value="1"/>
</dbReference>
<evidence type="ECO:0000256" key="4">
    <source>
        <dbReference type="ARBA" id="ARBA00022553"/>
    </source>
</evidence>
<dbReference type="InterPro" id="IPR042240">
    <property type="entry name" value="CHASE_sf"/>
</dbReference>
<reference evidence="12 13" key="1">
    <citation type="submission" date="2020-02" db="EMBL/GenBank/DDBJ databases">
        <authorList>
            <person name="Dziuba M."/>
            <person name="Kuznetsov B."/>
            <person name="Mardanov A."/>
            <person name="Ravin N."/>
            <person name="Grouzdev D."/>
        </authorList>
    </citation>
    <scope>NUCLEOTIDE SEQUENCE [LARGE SCALE GENOMIC DNA]</scope>
    <source>
        <strain evidence="12 13">SpK</strain>
    </source>
</reference>
<evidence type="ECO:0000256" key="8">
    <source>
        <dbReference type="ARBA" id="ARBA00022989"/>
    </source>
</evidence>
<dbReference type="PROSITE" id="PS50109">
    <property type="entry name" value="HIS_KIN"/>
    <property type="match status" value="1"/>
</dbReference>
<dbReference type="GO" id="GO:0016020">
    <property type="term" value="C:membrane"/>
    <property type="evidence" value="ECO:0007669"/>
    <property type="project" value="UniProtKB-SubCell"/>
</dbReference>
<dbReference type="Gene3D" id="3.30.565.10">
    <property type="entry name" value="Histidine kinase-like ATPase, C-terminal domain"/>
    <property type="match status" value="1"/>
</dbReference>
<dbReference type="InterPro" id="IPR005467">
    <property type="entry name" value="His_kinase_dom"/>
</dbReference>
<dbReference type="GO" id="GO:0000155">
    <property type="term" value="F:phosphorelay sensor kinase activity"/>
    <property type="evidence" value="ECO:0007669"/>
    <property type="project" value="InterPro"/>
</dbReference>
<evidence type="ECO:0000256" key="5">
    <source>
        <dbReference type="ARBA" id="ARBA00022679"/>
    </source>
</evidence>
<keyword evidence="8" id="KW-1133">Transmembrane helix</keyword>
<dbReference type="InterPro" id="IPR004358">
    <property type="entry name" value="Sig_transdc_His_kin-like_C"/>
</dbReference>
<comment type="caution">
    <text evidence="12">The sequence shown here is derived from an EMBL/GenBank/DDBJ whole genome shotgun (WGS) entry which is preliminary data.</text>
</comment>
<evidence type="ECO:0000259" key="11">
    <source>
        <dbReference type="PROSITE" id="PS50839"/>
    </source>
</evidence>
<organism evidence="12 13">
    <name type="scientific">Magnetospirillum aberrantis SpK</name>
    <dbReference type="NCBI Taxonomy" id="908842"/>
    <lineage>
        <taxon>Bacteria</taxon>
        <taxon>Pseudomonadati</taxon>
        <taxon>Pseudomonadota</taxon>
        <taxon>Alphaproteobacteria</taxon>
        <taxon>Rhodospirillales</taxon>
        <taxon>Rhodospirillaceae</taxon>
        <taxon>Magnetospirillum</taxon>
    </lineage>
</organism>
<dbReference type="FunFam" id="3.30.565.10:FF:000006">
    <property type="entry name" value="Sensor histidine kinase WalK"/>
    <property type="match status" value="1"/>
</dbReference>
<dbReference type="InterPro" id="IPR036890">
    <property type="entry name" value="HATPase_C_sf"/>
</dbReference>
<dbReference type="CDD" id="cd00082">
    <property type="entry name" value="HisKA"/>
    <property type="match status" value="1"/>
</dbReference>
<dbReference type="AlphaFoldDB" id="A0A7C9QRR5"/>
<dbReference type="PRINTS" id="PR00344">
    <property type="entry name" value="BCTRLSENSOR"/>
</dbReference>
<dbReference type="PROSITE" id="PS50839">
    <property type="entry name" value="CHASE"/>
    <property type="match status" value="1"/>
</dbReference>
<evidence type="ECO:0000259" key="10">
    <source>
        <dbReference type="PROSITE" id="PS50109"/>
    </source>
</evidence>
<dbReference type="Proteomes" id="UP000480684">
    <property type="component" value="Unassembled WGS sequence"/>
</dbReference>
<dbReference type="SUPFAM" id="SSF47384">
    <property type="entry name" value="Homodimeric domain of signal transducing histidine kinase"/>
    <property type="match status" value="1"/>
</dbReference>
<dbReference type="InterPro" id="IPR003594">
    <property type="entry name" value="HATPase_dom"/>
</dbReference>
<dbReference type="PANTHER" id="PTHR43304:SF1">
    <property type="entry name" value="PAC DOMAIN-CONTAINING PROTEIN"/>
    <property type="match status" value="1"/>
</dbReference>
<dbReference type="InterPro" id="IPR006189">
    <property type="entry name" value="CHASE_dom"/>
</dbReference>
<accession>A0A7C9QRR5</accession>
<keyword evidence="13" id="KW-1185">Reference proteome</keyword>
<evidence type="ECO:0000256" key="9">
    <source>
        <dbReference type="ARBA" id="ARBA00023136"/>
    </source>
</evidence>
<evidence type="ECO:0000313" key="13">
    <source>
        <dbReference type="Proteomes" id="UP000480684"/>
    </source>
</evidence>
<keyword evidence="5" id="KW-0808">Transferase</keyword>
<evidence type="ECO:0000256" key="1">
    <source>
        <dbReference type="ARBA" id="ARBA00000085"/>
    </source>
</evidence>
<dbReference type="SUPFAM" id="SSF55874">
    <property type="entry name" value="ATPase domain of HSP90 chaperone/DNA topoisomerase II/histidine kinase"/>
    <property type="match status" value="1"/>
</dbReference>
<dbReference type="RefSeq" id="WP_163673825.1">
    <property type="nucleotide sequence ID" value="NZ_JAAIYP010000004.1"/>
</dbReference>
<keyword evidence="4" id="KW-0597">Phosphoprotein</keyword>
<dbReference type="PANTHER" id="PTHR43304">
    <property type="entry name" value="PHYTOCHROME-LIKE PROTEIN CPH1"/>
    <property type="match status" value="1"/>
</dbReference>
<dbReference type="Gene3D" id="3.30.450.350">
    <property type="entry name" value="CHASE domain"/>
    <property type="match status" value="1"/>
</dbReference>
<dbReference type="Pfam" id="PF02518">
    <property type="entry name" value="HATPase_c"/>
    <property type="match status" value="1"/>
</dbReference>
<feature type="domain" description="CHASE" evidence="11">
    <location>
        <begin position="104"/>
        <end position="240"/>
    </location>
</feature>
<dbReference type="SMART" id="SM01079">
    <property type="entry name" value="CHASE"/>
    <property type="match status" value="1"/>
</dbReference>
<dbReference type="InterPro" id="IPR036097">
    <property type="entry name" value="HisK_dim/P_sf"/>
</dbReference>
<dbReference type="Pfam" id="PF03924">
    <property type="entry name" value="CHASE"/>
    <property type="match status" value="1"/>
</dbReference>
<comment type="subcellular location">
    <subcellularLocation>
        <location evidence="2">Membrane</location>
    </subcellularLocation>
</comment>
<sequence>MGRIPGWAGALVTALAVLASTVLFDHLETERFLSELRVQVLDRVSTKRATLEASLNARLHLVRGLAAFTQTGDEISESRFTNFARNLVTGRTDVRGLVLAPGCVIRYVYPRESNASAIGTDLMSIPRFAPIIRQTIESNKMTVAGPAELVQGGSGLLGRIPVFHDENGVRTLWGLAIIVLDVPSLLAEAGLTDDSLVEYAIRGRDGLGAMGEEFFGPAKLFASQPVLMDVTLPNGSWQIAAVPVGGWPTASPRRPTLFAIGCALALLSALAVHGLLSQAARLRRAIADSRAGEARLRGAVDALAQSNAELERFAYVASHDLQEPLRTITSFAQLLERRSSARLQSEDLDYLRFIVSGAKRMHALVNDLLAYSRVTNKGSPFVPVDTAALVERVVQNLHESIVSAGAQLNIGALPAVQGDEMQLTQLFQNVIGNAVKFHRPGQQPHVSIQATAMADGMRFSISDDGIGIPAEYREHIFTIFKRLHPGETYPGTGIGLAICKRIVDRHGGRIWVEESPEGGSIFFFTLPSTISDEPLA</sequence>
<dbReference type="InterPro" id="IPR052162">
    <property type="entry name" value="Sensor_kinase/Photoreceptor"/>
</dbReference>
<protein>
    <recommendedName>
        <fullName evidence="3">histidine kinase</fullName>
        <ecNumber evidence="3">2.7.13.3</ecNumber>
    </recommendedName>
</protein>
<name>A0A7C9QRR5_9PROT</name>
<proteinExistence type="predicted"/>
<comment type="catalytic activity">
    <reaction evidence="1">
        <text>ATP + protein L-histidine = ADP + protein N-phospho-L-histidine.</text>
        <dbReference type="EC" id="2.7.13.3"/>
    </reaction>
</comment>
<dbReference type="InterPro" id="IPR003661">
    <property type="entry name" value="HisK_dim/P_dom"/>
</dbReference>
<feature type="domain" description="Histidine kinase" evidence="10">
    <location>
        <begin position="316"/>
        <end position="530"/>
    </location>
</feature>
<evidence type="ECO:0000256" key="6">
    <source>
        <dbReference type="ARBA" id="ARBA00022692"/>
    </source>
</evidence>
<evidence type="ECO:0000256" key="2">
    <source>
        <dbReference type="ARBA" id="ARBA00004370"/>
    </source>
</evidence>
<keyword evidence="7" id="KW-0418">Kinase</keyword>
<dbReference type="SMART" id="SM00387">
    <property type="entry name" value="HATPase_c"/>
    <property type="match status" value="1"/>
</dbReference>
<evidence type="ECO:0000256" key="3">
    <source>
        <dbReference type="ARBA" id="ARBA00012438"/>
    </source>
</evidence>